<accession>A0ACB9WP08</accession>
<protein>
    <submittedName>
        <fullName evidence="1">Uncharacterized protein</fullName>
    </submittedName>
</protein>
<dbReference type="Proteomes" id="UP001057452">
    <property type="component" value="Chromosome 13"/>
</dbReference>
<sequence length="315" mass="34386">MESNTQRSPLSSWRDCFVLKRIRMLAPVGFKTEIKELCTLAGPVVLSHLMAYTLGFVSAIFCGHLGTVELAGVSLATSVLSSKPVNSASQGLNKRYKMVPLHLKVTNALYQSIIWPPVITGLIVNILNAVIQYIFIFVLHQGIAGSAAANAISQYCMATTLFAYIIWKDLHKPTWGGWTKECLQDWGSYMYLAIPSMVMMCVEWWSYEIGSLLAGLISEVELGAQSIVLNSEQEWLGALQTQVHKPEDPGDSQDSAGTDTVELVDLEAGGAAVSPGEEELSLRSLLLRRGLVLTVMLFILAAGIIINLLINNLVT</sequence>
<gene>
    <name evidence="1" type="ORF">KUCAC02_005569</name>
</gene>
<keyword evidence="2" id="KW-1185">Reference proteome</keyword>
<name>A0ACB9WP08_CHAAC</name>
<evidence type="ECO:0000313" key="1">
    <source>
        <dbReference type="EMBL" id="KAI4815424.1"/>
    </source>
</evidence>
<evidence type="ECO:0000313" key="2">
    <source>
        <dbReference type="Proteomes" id="UP001057452"/>
    </source>
</evidence>
<reference evidence="1" key="1">
    <citation type="submission" date="2022-05" db="EMBL/GenBank/DDBJ databases">
        <title>Chromosome-level genome of Chaenocephalus aceratus.</title>
        <authorList>
            <person name="Park H."/>
        </authorList>
    </citation>
    <scope>NUCLEOTIDE SEQUENCE</scope>
    <source>
        <strain evidence="1">KU_202001</strain>
    </source>
</reference>
<dbReference type="EMBL" id="CM043797">
    <property type="protein sequence ID" value="KAI4815424.1"/>
    <property type="molecule type" value="Genomic_DNA"/>
</dbReference>
<organism evidence="1 2">
    <name type="scientific">Chaenocephalus aceratus</name>
    <name type="common">Blackfin icefish</name>
    <name type="synonym">Chaenichthys aceratus</name>
    <dbReference type="NCBI Taxonomy" id="36190"/>
    <lineage>
        <taxon>Eukaryota</taxon>
        <taxon>Metazoa</taxon>
        <taxon>Chordata</taxon>
        <taxon>Craniata</taxon>
        <taxon>Vertebrata</taxon>
        <taxon>Euteleostomi</taxon>
        <taxon>Actinopterygii</taxon>
        <taxon>Neopterygii</taxon>
        <taxon>Teleostei</taxon>
        <taxon>Neoteleostei</taxon>
        <taxon>Acanthomorphata</taxon>
        <taxon>Eupercaria</taxon>
        <taxon>Perciformes</taxon>
        <taxon>Notothenioidei</taxon>
        <taxon>Channichthyidae</taxon>
        <taxon>Chaenocephalus</taxon>
    </lineage>
</organism>
<comment type="caution">
    <text evidence="1">The sequence shown here is derived from an EMBL/GenBank/DDBJ whole genome shotgun (WGS) entry which is preliminary data.</text>
</comment>
<proteinExistence type="predicted"/>